<reference evidence="6 7" key="1">
    <citation type="submission" date="2018-05" db="EMBL/GenBank/DDBJ databases">
        <title>Genomic Encyclopedia of Type Strains, Phase III (KMG-III): the genomes of soil and plant-associated and newly described type strains.</title>
        <authorList>
            <person name="Whitman W."/>
        </authorList>
    </citation>
    <scope>NUCLEOTIDE SEQUENCE [LARGE SCALE GENOMIC DNA]</scope>
    <source>
        <strain evidence="6 7">CECT 5696</strain>
    </source>
</reference>
<dbReference type="SUPFAM" id="SSF53807">
    <property type="entry name" value="Helical backbone' metal receptor"/>
    <property type="match status" value="1"/>
</dbReference>
<sequence length="372" mass="43025">MYLYERCNRLINEILVDDKAGDLGWFRRHLSFQELMGLLLEHNWPSIRDTGDMGAVERTIRYLEDHYSNPITVKQLAEQVKLTASRYSAMFKALTGKKPLDYLNQLRINRSKERLLSANMPLREIASKVGFVDEYYYNRRFRQITGTTPRQYAQSVLQGRNVQDWTGHRVQVPIQPQRILYYGEALGDLLALGVRPIGANVNTMRDTWMEEAAKDIEDIGIPFNLQKAASLEPDLIIFSSPDEQQYEQLAKIAPTITYDTFAPLEQRLPRLGEWIGKQTETNQWLNEYINRLTEMRQQLQGMVQSHETATVLIYHRGRRLFVMGTGGLAGLLYQASLFGPRLLFAKCWTKGSRTAKLWNRICRCTQETGYSC</sequence>
<dbReference type="InterPro" id="IPR018062">
    <property type="entry name" value="HTH_AraC-typ_CS"/>
</dbReference>
<dbReference type="Pfam" id="PF01497">
    <property type="entry name" value="Peripla_BP_2"/>
    <property type="match status" value="1"/>
</dbReference>
<dbReference type="Gene3D" id="1.10.10.60">
    <property type="entry name" value="Homeodomain-like"/>
    <property type="match status" value="2"/>
</dbReference>
<dbReference type="InterPro" id="IPR018060">
    <property type="entry name" value="HTH_AraC"/>
</dbReference>
<dbReference type="PANTHER" id="PTHR43280:SF2">
    <property type="entry name" value="HTH-TYPE TRANSCRIPTIONAL REGULATOR EXSA"/>
    <property type="match status" value="1"/>
</dbReference>
<dbReference type="Proteomes" id="UP000246635">
    <property type="component" value="Unassembled WGS sequence"/>
</dbReference>
<evidence type="ECO:0000259" key="4">
    <source>
        <dbReference type="PROSITE" id="PS01124"/>
    </source>
</evidence>
<dbReference type="GO" id="GO:0003700">
    <property type="term" value="F:DNA-binding transcription factor activity"/>
    <property type="evidence" value="ECO:0007669"/>
    <property type="project" value="InterPro"/>
</dbReference>
<dbReference type="AlphaFoldDB" id="A0A2V2YPS9"/>
<evidence type="ECO:0000256" key="3">
    <source>
        <dbReference type="ARBA" id="ARBA00023163"/>
    </source>
</evidence>
<dbReference type="InterPro" id="IPR009057">
    <property type="entry name" value="Homeodomain-like_sf"/>
</dbReference>
<keyword evidence="2 6" id="KW-0238">DNA-binding</keyword>
<dbReference type="Gene3D" id="3.40.50.1980">
    <property type="entry name" value="Nitrogenase molybdenum iron protein domain"/>
    <property type="match status" value="2"/>
</dbReference>
<accession>A0A2V2YPS9</accession>
<dbReference type="GO" id="GO:0043565">
    <property type="term" value="F:sequence-specific DNA binding"/>
    <property type="evidence" value="ECO:0007669"/>
    <property type="project" value="InterPro"/>
</dbReference>
<dbReference type="OrthoDB" id="2660924at2"/>
<keyword evidence="3" id="KW-0804">Transcription</keyword>
<keyword evidence="1" id="KW-0805">Transcription regulation</keyword>
<evidence type="ECO:0000256" key="2">
    <source>
        <dbReference type="ARBA" id="ARBA00023125"/>
    </source>
</evidence>
<feature type="domain" description="HTH araC/xylS-type" evidence="4">
    <location>
        <begin position="57"/>
        <end position="155"/>
    </location>
</feature>
<dbReference type="SUPFAM" id="SSF46689">
    <property type="entry name" value="Homeodomain-like"/>
    <property type="match status" value="2"/>
</dbReference>
<dbReference type="PROSITE" id="PS50983">
    <property type="entry name" value="FE_B12_PBP"/>
    <property type="match status" value="1"/>
</dbReference>
<gene>
    <name evidence="6" type="ORF">DFQ01_1216</name>
</gene>
<evidence type="ECO:0000259" key="5">
    <source>
        <dbReference type="PROSITE" id="PS50983"/>
    </source>
</evidence>
<comment type="caution">
    <text evidence="6">The sequence shown here is derived from an EMBL/GenBank/DDBJ whole genome shotgun (WGS) entry which is preliminary data.</text>
</comment>
<feature type="domain" description="Fe/B12 periplasmic-binding" evidence="5">
    <location>
        <begin position="177"/>
        <end position="372"/>
    </location>
</feature>
<evidence type="ECO:0000313" key="7">
    <source>
        <dbReference type="Proteomes" id="UP000246635"/>
    </source>
</evidence>
<dbReference type="PANTHER" id="PTHR43280">
    <property type="entry name" value="ARAC-FAMILY TRANSCRIPTIONAL REGULATOR"/>
    <property type="match status" value="1"/>
</dbReference>
<dbReference type="PROSITE" id="PS01124">
    <property type="entry name" value="HTH_ARAC_FAMILY_2"/>
    <property type="match status" value="1"/>
</dbReference>
<dbReference type="Pfam" id="PF12833">
    <property type="entry name" value="HTH_18"/>
    <property type="match status" value="1"/>
</dbReference>
<proteinExistence type="predicted"/>
<organism evidence="6 7">
    <name type="scientific">Paenibacillus cellulosilyticus</name>
    <dbReference type="NCBI Taxonomy" id="375489"/>
    <lineage>
        <taxon>Bacteria</taxon>
        <taxon>Bacillati</taxon>
        <taxon>Bacillota</taxon>
        <taxon>Bacilli</taxon>
        <taxon>Bacillales</taxon>
        <taxon>Paenibacillaceae</taxon>
        <taxon>Paenibacillus</taxon>
    </lineage>
</organism>
<dbReference type="SMART" id="SM00342">
    <property type="entry name" value="HTH_ARAC"/>
    <property type="match status" value="1"/>
</dbReference>
<name>A0A2V2YPS9_9BACL</name>
<dbReference type="InterPro" id="IPR002491">
    <property type="entry name" value="ABC_transptr_periplasmic_BD"/>
</dbReference>
<dbReference type="EMBL" id="QGTQ01000021">
    <property type="protein sequence ID" value="PWV97364.1"/>
    <property type="molecule type" value="Genomic_DNA"/>
</dbReference>
<evidence type="ECO:0000256" key="1">
    <source>
        <dbReference type="ARBA" id="ARBA00023015"/>
    </source>
</evidence>
<dbReference type="PROSITE" id="PS00041">
    <property type="entry name" value="HTH_ARAC_FAMILY_1"/>
    <property type="match status" value="1"/>
</dbReference>
<evidence type="ECO:0000313" key="6">
    <source>
        <dbReference type="EMBL" id="PWV97364.1"/>
    </source>
</evidence>
<keyword evidence="7" id="KW-1185">Reference proteome</keyword>
<protein>
    <submittedName>
        <fullName evidence="6">AraC-like DNA-binding protein</fullName>
    </submittedName>
</protein>